<comment type="caution">
    <text evidence="2">The sequence shown here is derived from an EMBL/GenBank/DDBJ whole genome shotgun (WGS) entry which is preliminary data.</text>
</comment>
<evidence type="ECO:0000256" key="1">
    <source>
        <dbReference type="SAM" id="Coils"/>
    </source>
</evidence>
<keyword evidence="4" id="KW-1185">Reference proteome</keyword>
<reference evidence="2" key="1">
    <citation type="submission" date="2023-06" db="EMBL/GenBank/DDBJ databases">
        <authorList>
            <person name="Kurt Z."/>
        </authorList>
    </citation>
    <scope>NUCLEOTIDE SEQUENCE</scope>
</reference>
<protein>
    <submittedName>
        <fullName evidence="3">Hypothetical_protein</fullName>
    </submittedName>
</protein>
<keyword evidence="1" id="KW-0175">Coiled coil</keyword>
<accession>A0AA86R9D8</accession>
<dbReference type="EMBL" id="CATOUU010001064">
    <property type="protein sequence ID" value="CAI9969786.1"/>
    <property type="molecule type" value="Genomic_DNA"/>
</dbReference>
<dbReference type="EMBL" id="CAXDID020000040">
    <property type="protein sequence ID" value="CAL5999720.1"/>
    <property type="molecule type" value="Genomic_DNA"/>
</dbReference>
<evidence type="ECO:0000313" key="3">
    <source>
        <dbReference type="EMBL" id="CAL5999720.1"/>
    </source>
</evidence>
<name>A0AA86R9D8_9EUKA</name>
<reference evidence="3 4" key="2">
    <citation type="submission" date="2024-07" db="EMBL/GenBank/DDBJ databases">
        <authorList>
            <person name="Akdeniz Z."/>
        </authorList>
    </citation>
    <scope>NUCLEOTIDE SEQUENCE [LARGE SCALE GENOMIC DNA]</scope>
</reference>
<sequence length="143" mass="16572">MKQRPVGIMESLRSLKCQRNIKSFSTTQNIPPINRKSSMNIESLLSASSRIKPSFVEIDPYHQYLPKSESSTNSQTIGFDDIQCEEYKQCQTFIFVNKLKIQCIHNSFEIKLCSERCQNLEAELNEIQMQCDKLAKRYIEVLG</sequence>
<evidence type="ECO:0000313" key="2">
    <source>
        <dbReference type="EMBL" id="CAI9969786.1"/>
    </source>
</evidence>
<gene>
    <name evidence="3" type="ORF">HINF_LOCUS16350</name>
    <name evidence="2" type="ORF">HINF_LOCUS57431</name>
</gene>
<dbReference type="AlphaFoldDB" id="A0AA86R9D8"/>
<feature type="coiled-coil region" evidence="1">
    <location>
        <begin position="110"/>
        <end position="137"/>
    </location>
</feature>
<proteinExistence type="predicted"/>
<organism evidence="2">
    <name type="scientific">Hexamita inflata</name>
    <dbReference type="NCBI Taxonomy" id="28002"/>
    <lineage>
        <taxon>Eukaryota</taxon>
        <taxon>Metamonada</taxon>
        <taxon>Diplomonadida</taxon>
        <taxon>Hexamitidae</taxon>
        <taxon>Hexamitinae</taxon>
        <taxon>Hexamita</taxon>
    </lineage>
</organism>
<evidence type="ECO:0000313" key="4">
    <source>
        <dbReference type="Proteomes" id="UP001642409"/>
    </source>
</evidence>
<dbReference type="Proteomes" id="UP001642409">
    <property type="component" value="Unassembled WGS sequence"/>
</dbReference>